<comment type="caution">
    <text evidence="1">The sequence shown here is derived from an EMBL/GenBank/DDBJ whole genome shotgun (WGS) entry which is preliminary data.</text>
</comment>
<dbReference type="AlphaFoldDB" id="A0A0F8WI08"/>
<accession>A0A0F8WI08</accession>
<protein>
    <recommendedName>
        <fullName evidence="2">Malectin domain-containing protein</fullName>
    </recommendedName>
</protein>
<evidence type="ECO:0000313" key="1">
    <source>
        <dbReference type="EMBL" id="KKK56487.1"/>
    </source>
</evidence>
<organism evidence="1">
    <name type="scientific">marine sediment metagenome</name>
    <dbReference type="NCBI Taxonomy" id="412755"/>
    <lineage>
        <taxon>unclassified sequences</taxon>
        <taxon>metagenomes</taxon>
        <taxon>ecological metagenomes</taxon>
    </lineage>
</organism>
<gene>
    <name evidence="1" type="ORF">LCGC14_3064050</name>
</gene>
<name>A0A0F8WI08_9ZZZZ</name>
<evidence type="ECO:0008006" key="2">
    <source>
        <dbReference type="Google" id="ProtNLM"/>
    </source>
</evidence>
<proteinExistence type="predicted"/>
<sequence>MPGIELLVLYSTSTQSIANGSLGDVLFHGTQINQGFSFTYATASTTIPRSADYMISFNGWVDKSGGAAQTVEVVLFKDNVQVTGCDTERTINSTTETGHFGFTCSIPLILNEVIRLGAGSSLGDSQFARIGNLITAPTTVSLEIEQLD</sequence>
<dbReference type="EMBL" id="LAZR01064972">
    <property type="protein sequence ID" value="KKK56487.1"/>
    <property type="molecule type" value="Genomic_DNA"/>
</dbReference>
<reference evidence="1" key="1">
    <citation type="journal article" date="2015" name="Nature">
        <title>Complex archaea that bridge the gap between prokaryotes and eukaryotes.</title>
        <authorList>
            <person name="Spang A."/>
            <person name="Saw J.H."/>
            <person name="Jorgensen S.L."/>
            <person name="Zaremba-Niedzwiedzka K."/>
            <person name="Martijn J."/>
            <person name="Lind A.E."/>
            <person name="van Eijk R."/>
            <person name="Schleper C."/>
            <person name="Guy L."/>
            <person name="Ettema T.J."/>
        </authorList>
    </citation>
    <scope>NUCLEOTIDE SEQUENCE</scope>
</reference>